<gene>
    <name evidence="3" type="primary">pdaA</name>
    <name evidence="3" type="ORF">HGG79_17530</name>
</gene>
<proteinExistence type="predicted"/>
<dbReference type="SUPFAM" id="SSF88713">
    <property type="entry name" value="Glycoside hydrolase/deacetylase"/>
    <property type="match status" value="1"/>
</dbReference>
<protein>
    <submittedName>
        <fullName evidence="3">Delta-lactam-biosynthetic de-N-acetylase</fullName>
    </submittedName>
</protein>
<dbReference type="EMBL" id="JAAZWO010000030">
    <property type="protein sequence ID" value="MBC2399559.1"/>
    <property type="molecule type" value="Genomic_DNA"/>
</dbReference>
<evidence type="ECO:0000313" key="4">
    <source>
        <dbReference type="Proteomes" id="UP000563151"/>
    </source>
</evidence>
<dbReference type="GO" id="GO:0005975">
    <property type="term" value="P:carbohydrate metabolic process"/>
    <property type="evidence" value="ECO:0007669"/>
    <property type="project" value="InterPro"/>
</dbReference>
<dbReference type="AlphaFoldDB" id="A0A923ECT9"/>
<keyword evidence="4" id="KW-1185">Reference proteome</keyword>
<comment type="caution">
    <text evidence="3">The sequence shown here is derived from an EMBL/GenBank/DDBJ whole genome shotgun (WGS) entry which is preliminary data.</text>
</comment>
<dbReference type="Proteomes" id="UP000563151">
    <property type="component" value="Unassembled WGS sequence"/>
</dbReference>
<evidence type="ECO:0000259" key="2">
    <source>
        <dbReference type="PROSITE" id="PS51677"/>
    </source>
</evidence>
<dbReference type="GO" id="GO:0016810">
    <property type="term" value="F:hydrolase activity, acting on carbon-nitrogen (but not peptide) bonds"/>
    <property type="evidence" value="ECO:0007669"/>
    <property type="project" value="InterPro"/>
</dbReference>
<dbReference type="PANTHER" id="PTHR10587:SF78">
    <property type="entry name" value="PEPTIDOGLYCAN-N-ACETYLMURAMIC ACID DEACETYLASE PDAA"/>
    <property type="match status" value="1"/>
</dbReference>
<dbReference type="Gene3D" id="3.20.20.370">
    <property type="entry name" value="Glycoside hydrolase/deacetylase"/>
    <property type="match status" value="1"/>
</dbReference>
<dbReference type="CDD" id="cd10948">
    <property type="entry name" value="CE4_BsPdaA_like"/>
    <property type="match status" value="1"/>
</dbReference>
<dbReference type="RefSeq" id="WP_035147342.1">
    <property type="nucleotide sequence ID" value="NZ_JAAZWO010000030.1"/>
</dbReference>
<dbReference type="InterPro" id="IPR050248">
    <property type="entry name" value="Polysacc_deacetylase_ArnD"/>
</dbReference>
<feature type="compositionally biased region" description="Polar residues" evidence="1">
    <location>
        <begin position="89"/>
        <end position="102"/>
    </location>
</feature>
<evidence type="ECO:0000256" key="1">
    <source>
        <dbReference type="SAM" id="MobiDB-lite"/>
    </source>
</evidence>
<organism evidence="3 4">
    <name type="scientific">Clostridium tetanomorphum</name>
    <dbReference type="NCBI Taxonomy" id="1553"/>
    <lineage>
        <taxon>Bacteria</taxon>
        <taxon>Bacillati</taxon>
        <taxon>Bacillota</taxon>
        <taxon>Clostridia</taxon>
        <taxon>Eubacteriales</taxon>
        <taxon>Clostridiaceae</taxon>
        <taxon>Clostridium</taxon>
    </lineage>
</organism>
<feature type="compositionally biased region" description="Basic and acidic residues" evidence="1">
    <location>
        <begin position="45"/>
        <end position="88"/>
    </location>
</feature>
<dbReference type="GO" id="GO:0016020">
    <property type="term" value="C:membrane"/>
    <property type="evidence" value="ECO:0007669"/>
    <property type="project" value="TreeGrafter"/>
</dbReference>
<reference evidence="3 4" key="1">
    <citation type="submission" date="2020-04" db="EMBL/GenBank/DDBJ databases">
        <title>Genomic insights into acetone-butanol-ethanol (ABE) fermentation by sequencing solventogenic clostridia strains.</title>
        <authorList>
            <person name="Brown S."/>
        </authorList>
    </citation>
    <scope>NUCLEOTIDE SEQUENCE [LARGE SCALE GENOMIC DNA]</scope>
    <source>
        <strain evidence="3 4">DJ011</strain>
    </source>
</reference>
<accession>A0A923ECT9</accession>
<dbReference type="Pfam" id="PF01522">
    <property type="entry name" value="Polysacc_deac_1"/>
    <property type="match status" value="1"/>
</dbReference>
<dbReference type="PANTHER" id="PTHR10587">
    <property type="entry name" value="GLYCOSYL TRANSFERASE-RELATED"/>
    <property type="match status" value="1"/>
</dbReference>
<name>A0A923ECT9_CLOTT</name>
<dbReference type="InterPro" id="IPR014235">
    <property type="entry name" value="Spore_PdaA"/>
</dbReference>
<dbReference type="InterPro" id="IPR002509">
    <property type="entry name" value="NODB_dom"/>
</dbReference>
<dbReference type="NCBIfam" id="TIGR02884">
    <property type="entry name" value="spore_pdaA"/>
    <property type="match status" value="1"/>
</dbReference>
<feature type="domain" description="NodB homology" evidence="2">
    <location>
        <begin position="148"/>
        <end position="332"/>
    </location>
</feature>
<sequence>MKRKTITLSICIMSVLILYAFGGFFNKKSNTFNKETSVSITSSDKNLDKNKDSQNNKEKSSLEDKEKVTHDKAKTEVEEKKSNDESKTKIQPSKDNNIKSSNNASLETKERDWFFVPKKDGTPSGAPGDVLSIINKHSGYYLGDTSKKVIYLTFDEGYENGYTSKILDVLKANDIKAAFFVVVPYINSNKDLIKRMVNEGHLVCNHSNHHPSMAQTALKGKDTFDKELLDTEKAFEDLTGKKMPKYFRPPMGKYSELSLKYTKDLGYKTIFWSFAYNDWDPNKQPNHEYAKRIIKERTHNGGIFLLHAVSKTNTEILDEIIKDLKSQGYRFGTLDELS</sequence>
<dbReference type="InterPro" id="IPR011330">
    <property type="entry name" value="Glyco_hydro/deAcase_b/a-brl"/>
</dbReference>
<feature type="region of interest" description="Disordered" evidence="1">
    <location>
        <begin position="38"/>
        <end position="102"/>
    </location>
</feature>
<dbReference type="PROSITE" id="PS51677">
    <property type="entry name" value="NODB"/>
    <property type="match status" value="1"/>
</dbReference>
<evidence type="ECO:0000313" key="3">
    <source>
        <dbReference type="EMBL" id="MBC2399559.1"/>
    </source>
</evidence>